<accession>A0A927CYG9</accession>
<reference evidence="1" key="1">
    <citation type="submission" date="2020-09" db="EMBL/GenBank/DDBJ databases">
        <title>Bacillus faecalis sp. nov., a moderately halophilic bacterium isolated from cow faeces.</title>
        <authorList>
            <person name="Jiang L."/>
            <person name="Lee J."/>
        </authorList>
    </citation>
    <scope>NUCLEOTIDE SEQUENCE</scope>
    <source>
        <strain evidence="1">AGMB 02131</strain>
    </source>
</reference>
<keyword evidence="2" id="KW-1185">Reference proteome</keyword>
<sequence length="180" mass="21105">MFEKSRLLPRDDWEQDLIDLELLREAEQLRKYYHFMQISYKQSNVPFTFILVSIHAFDELVHRYGVDVMKDGLMEMHKYLVQEKGSSNLIFRLPTKHIWVLLVPKSTIQEAVLFLENLFQNTPLISDGQNANICLYLSGCIIETVSAEMDMEKIFEVGKTHLEEALQKGPSQMKVMKYNE</sequence>
<dbReference type="InterPro" id="IPR029787">
    <property type="entry name" value="Nucleotide_cyclase"/>
</dbReference>
<evidence type="ECO:0008006" key="3">
    <source>
        <dbReference type="Google" id="ProtNLM"/>
    </source>
</evidence>
<dbReference type="InterPro" id="IPR043128">
    <property type="entry name" value="Rev_trsase/Diguanyl_cyclase"/>
</dbReference>
<dbReference type="RefSeq" id="WP_190997568.1">
    <property type="nucleotide sequence ID" value="NZ_JACXSI010000012.1"/>
</dbReference>
<dbReference type="Gene3D" id="3.30.70.270">
    <property type="match status" value="1"/>
</dbReference>
<gene>
    <name evidence="1" type="ORF">IEO70_06590</name>
</gene>
<proteinExistence type="predicted"/>
<comment type="caution">
    <text evidence="1">The sequence shown here is derived from an EMBL/GenBank/DDBJ whole genome shotgun (WGS) entry which is preliminary data.</text>
</comment>
<dbReference type="Proteomes" id="UP000602076">
    <property type="component" value="Unassembled WGS sequence"/>
</dbReference>
<evidence type="ECO:0000313" key="2">
    <source>
        <dbReference type="Proteomes" id="UP000602076"/>
    </source>
</evidence>
<evidence type="ECO:0000313" key="1">
    <source>
        <dbReference type="EMBL" id="MBD3108030.1"/>
    </source>
</evidence>
<organism evidence="1 2">
    <name type="scientific">Peribacillus faecalis</name>
    <dbReference type="NCBI Taxonomy" id="2772559"/>
    <lineage>
        <taxon>Bacteria</taxon>
        <taxon>Bacillati</taxon>
        <taxon>Bacillota</taxon>
        <taxon>Bacilli</taxon>
        <taxon>Bacillales</taxon>
        <taxon>Bacillaceae</taxon>
        <taxon>Peribacillus</taxon>
    </lineage>
</organism>
<name>A0A927CYG9_9BACI</name>
<dbReference type="SUPFAM" id="SSF55073">
    <property type="entry name" value="Nucleotide cyclase"/>
    <property type="match status" value="1"/>
</dbReference>
<protein>
    <recommendedName>
        <fullName evidence="3">GGDEF domain-containing protein</fullName>
    </recommendedName>
</protein>
<dbReference type="AlphaFoldDB" id="A0A927CYG9"/>
<dbReference type="EMBL" id="JACXSI010000012">
    <property type="protein sequence ID" value="MBD3108030.1"/>
    <property type="molecule type" value="Genomic_DNA"/>
</dbReference>